<dbReference type="InterPro" id="IPR025724">
    <property type="entry name" value="GAG-pre-integrase_dom"/>
</dbReference>
<keyword evidence="4" id="KW-0378">Hydrolase</keyword>
<dbReference type="Pfam" id="PF22936">
    <property type="entry name" value="Pol_BBD"/>
    <property type="match status" value="1"/>
</dbReference>
<dbReference type="GO" id="GO:0003676">
    <property type="term" value="F:nucleic acid binding"/>
    <property type="evidence" value="ECO:0007669"/>
    <property type="project" value="InterPro"/>
</dbReference>
<evidence type="ECO:0000256" key="2">
    <source>
        <dbReference type="ARBA" id="ARBA00022723"/>
    </source>
</evidence>
<evidence type="ECO:0000313" key="11">
    <source>
        <dbReference type="Proteomes" id="UP000288805"/>
    </source>
</evidence>
<dbReference type="GO" id="GO:0046872">
    <property type="term" value="F:metal ion binding"/>
    <property type="evidence" value="ECO:0007669"/>
    <property type="project" value="UniProtKB-KW"/>
</dbReference>
<gene>
    <name evidence="10" type="primary">POLX_485</name>
    <name evidence="10" type="ORF">CK203_025294</name>
</gene>
<dbReference type="Gene3D" id="3.30.420.10">
    <property type="entry name" value="Ribonuclease H-like superfamily/Ribonuclease H"/>
    <property type="match status" value="2"/>
</dbReference>
<dbReference type="PANTHER" id="PTHR42648">
    <property type="entry name" value="TRANSPOSASE, PUTATIVE-RELATED"/>
    <property type="match status" value="1"/>
</dbReference>
<dbReference type="InterPro" id="IPR054722">
    <property type="entry name" value="PolX-like_BBD"/>
</dbReference>
<dbReference type="Pfam" id="PF25597">
    <property type="entry name" value="SH3_retrovirus"/>
    <property type="match status" value="1"/>
</dbReference>
<evidence type="ECO:0000256" key="1">
    <source>
        <dbReference type="ARBA" id="ARBA00022670"/>
    </source>
</evidence>
<feature type="domain" description="GAG-pre-integrase" evidence="7">
    <location>
        <begin position="300"/>
        <end position="356"/>
    </location>
</feature>
<dbReference type="Pfam" id="PF07727">
    <property type="entry name" value="RVT_2"/>
    <property type="match status" value="1"/>
</dbReference>
<dbReference type="InterPro" id="IPR057670">
    <property type="entry name" value="SH3_retrovirus"/>
</dbReference>
<dbReference type="InterPro" id="IPR039537">
    <property type="entry name" value="Retrotran_Ty1/copia-like"/>
</dbReference>
<evidence type="ECO:0000259" key="7">
    <source>
        <dbReference type="Pfam" id="PF13976"/>
    </source>
</evidence>
<evidence type="ECO:0000259" key="6">
    <source>
        <dbReference type="Pfam" id="PF07727"/>
    </source>
</evidence>
<feature type="region of interest" description="Disordered" evidence="5">
    <location>
        <begin position="559"/>
        <end position="606"/>
    </location>
</feature>
<evidence type="ECO:0000256" key="4">
    <source>
        <dbReference type="ARBA" id="ARBA00022801"/>
    </source>
</evidence>
<dbReference type="InterPro" id="IPR012337">
    <property type="entry name" value="RNaseH-like_sf"/>
</dbReference>
<feature type="domain" description="Retrovirus-related Pol polyprotein from transposon TNT 1-94-like beta-barrel" evidence="8">
    <location>
        <begin position="182"/>
        <end position="257"/>
    </location>
</feature>
<feature type="compositionally biased region" description="Basic and acidic residues" evidence="5">
    <location>
        <begin position="573"/>
        <end position="589"/>
    </location>
</feature>
<dbReference type="Proteomes" id="UP000288805">
    <property type="component" value="Unassembled WGS sequence"/>
</dbReference>
<dbReference type="GO" id="GO:0004190">
    <property type="term" value="F:aspartic-type endopeptidase activity"/>
    <property type="evidence" value="ECO:0007669"/>
    <property type="project" value="UniProtKB-KW"/>
</dbReference>
<feature type="domain" description="Retroviral polymerase SH3-like" evidence="9">
    <location>
        <begin position="482"/>
        <end position="535"/>
    </location>
</feature>
<keyword evidence="3" id="KW-0064">Aspartyl protease</keyword>
<evidence type="ECO:0000256" key="3">
    <source>
        <dbReference type="ARBA" id="ARBA00022750"/>
    </source>
</evidence>
<dbReference type="InterPro" id="IPR036397">
    <property type="entry name" value="RNaseH_sf"/>
</dbReference>
<proteinExistence type="predicted"/>
<organism evidence="10 11">
    <name type="scientific">Vitis vinifera</name>
    <name type="common">Grape</name>
    <dbReference type="NCBI Taxonomy" id="29760"/>
    <lineage>
        <taxon>Eukaryota</taxon>
        <taxon>Viridiplantae</taxon>
        <taxon>Streptophyta</taxon>
        <taxon>Embryophyta</taxon>
        <taxon>Tracheophyta</taxon>
        <taxon>Spermatophyta</taxon>
        <taxon>Magnoliopsida</taxon>
        <taxon>eudicotyledons</taxon>
        <taxon>Gunneridae</taxon>
        <taxon>Pentapetalae</taxon>
        <taxon>rosids</taxon>
        <taxon>Vitales</taxon>
        <taxon>Vitaceae</taxon>
        <taxon>Viteae</taxon>
        <taxon>Vitis</taxon>
    </lineage>
</organism>
<dbReference type="Pfam" id="PF13976">
    <property type="entry name" value="gag_pre-integrs"/>
    <property type="match status" value="1"/>
</dbReference>
<dbReference type="EMBL" id="QGNW01000072">
    <property type="protein sequence ID" value="RVX02186.1"/>
    <property type="molecule type" value="Genomic_DNA"/>
</dbReference>
<accession>A0A438IZQ0</accession>
<dbReference type="SUPFAM" id="SSF53098">
    <property type="entry name" value="Ribonuclease H-like"/>
    <property type="match status" value="1"/>
</dbReference>
<comment type="caution">
    <text evidence="10">The sequence shown here is derived from an EMBL/GenBank/DDBJ whole genome shotgun (WGS) entry which is preliminary data.</text>
</comment>
<sequence>MKKMCDELKSENQVFKNELSLRKEESHPSFKRLSDLINSGRKSFDKRGLGFVDEATTPSSGKTIFVKSCEGVVPKKIPSKLKLHCTKMGHTIDRCYARMFESFQRKLSNLMNESFTLRNRLLQGGKRMFKRDSNVPHHSDFQGNTSNGMTKVTSVKQIWVKKNELNCLVVHTALRASESHSWYFDSGCSRHMIGNRSFFTNFTEFDEENVTFGDDNVASVKGKYTICASGIPNLEEVLYVEGLKANLISISQICDKKFNVQFSQNICKVFDLNGNCVMIGLRTSDNCYVVCQNPSISSFSSLVCGNSKVESIDLWHYRLGHLNYCDLMKIANNEVIKWIPKLGKPSNLICGPYQKGIQTRSTHKKVDEILTSKLLELLHMDLMRPMRTESLGGKKYILVMVDDYSRTPQQNGVVERKNRVLQEMARAMLNQHELPTHFCAEAINTACYTSNRTHMCPHTRKTCYELLKGKKPSVKYFRVFGSRCYVLKDHENLGKFESKSEEGIFLGYSSKSRAYRVYILSSKCMVESINVIVDDLGSRSRECDEDKIDVSKDIEVIEEKSEDEKLSEDEEKKEEQGKKGDRGRIEPSKKNKSRIPKNHPLSNVIGNYEDSMVTRRQSKLNEVETLHEGLNQFSRNDVWFLVPRPKDVNVIGTKWIFKNKMDENGAIVRNKARLVAQGFKQIEGIDFDKTFAPFARFESIRILLVVACIWKFKLFQMDVKSAFLNGILNEEVYVEQPKGFQDPRYPNHVYRLRKALYGLKQAPRAWHEKLTSYLLKKGFMRGGVDRTLFVRRNDEVFLVAQIYVDDIVFGSTSSECALDFSKEMKSEFEMSMVGEFTHFLSFQVKKLKDGIFLSQSKYTSELVKKFGLESTKHFRTLMPTNLKLSKDESGKGVEETLHRSMIGSLLVAFLFNMNQF</sequence>
<dbReference type="InterPro" id="IPR013103">
    <property type="entry name" value="RVT_2"/>
</dbReference>
<evidence type="ECO:0000259" key="8">
    <source>
        <dbReference type="Pfam" id="PF22936"/>
    </source>
</evidence>
<feature type="domain" description="Reverse transcriptase Ty1/copia-type" evidence="6">
    <location>
        <begin position="636"/>
        <end position="872"/>
    </location>
</feature>
<dbReference type="InterPro" id="IPR043502">
    <property type="entry name" value="DNA/RNA_pol_sf"/>
</dbReference>
<reference evidence="10 11" key="1">
    <citation type="journal article" date="2018" name="PLoS Genet.">
        <title>Population sequencing reveals clonal diversity and ancestral inbreeding in the grapevine cultivar Chardonnay.</title>
        <authorList>
            <person name="Roach M.J."/>
            <person name="Johnson D.L."/>
            <person name="Bohlmann J."/>
            <person name="van Vuuren H.J."/>
            <person name="Jones S.J."/>
            <person name="Pretorius I.S."/>
            <person name="Schmidt S.A."/>
            <person name="Borneman A.R."/>
        </authorList>
    </citation>
    <scope>NUCLEOTIDE SEQUENCE [LARGE SCALE GENOMIC DNA]</scope>
    <source>
        <strain evidence="11">cv. Chardonnay</strain>
        <tissue evidence="10">Leaf</tissue>
    </source>
</reference>
<dbReference type="AlphaFoldDB" id="A0A438IZQ0"/>
<dbReference type="GO" id="GO:0006508">
    <property type="term" value="P:proteolysis"/>
    <property type="evidence" value="ECO:0007669"/>
    <property type="project" value="UniProtKB-KW"/>
</dbReference>
<evidence type="ECO:0000256" key="5">
    <source>
        <dbReference type="SAM" id="MobiDB-lite"/>
    </source>
</evidence>
<keyword evidence="2" id="KW-0479">Metal-binding</keyword>
<dbReference type="PANTHER" id="PTHR42648:SF21">
    <property type="entry name" value="CYSTEINE-RICH RLK (RECEPTOR-LIKE PROTEIN KINASE) 8"/>
    <property type="match status" value="1"/>
</dbReference>
<dbReference type="SUPFAM" id="SSF56672">
    <property type="entry name" value="DNA/RNA polymerases"/>
    <property type="match status" value="1"/>
</dbReference>
<protein>
    <submittedName>
        <fullName evidence="10">Retrovirus-related Pol polyprotein from transposon TNT 1-94</fullName>
    </submittedName>
</protein>
<keyword evidence="1" id="KW-0645">Protease</keyword>
<name>A0A438IZQ0_VITVI</name>
<evidence type="ECO:0000259" key="9">
    <source>
        <dbReference type="Pfam" id="PF25597"/>
    </source>
</evidence>
<evidence type="ECO:0000313" key="10">
    <source>
        <dbReference type="EMBL" id="RVX02186.1"/>
    </source>
</evidence>